<dbReference type="PATRIC" id="fig|1096930.3.peg.841"/>
<feature type="domain" description="NAD(P)-binding" evidence="1">
    <location>
        <begin position="15"/>
        <end position="329"/>
    </location>
</feature>
<evidence type="ECO:0000259" key="1">
    <source>
        <dbReference type="Pfam" id="PF16363"/>
    </source>
</evidence>
<dbReference type="SUPFAM" id="SSF51735">
    <property type="entry name" value="NAD(P)-binding Rossmann-fold domains"/>
    <property type="match status" value="1"/>
</dbReference>
<dbReference type="InterPro" id="IPR036291">
    <property type="entry name" value="NAD(P)-bd_dom_sf"/>
</dbReference>
<evidence type="ECO:0000313" key="3">
    <source>
        <dbReference type="Proteomes" id="UP000015527"/>
    </source>
</evidence>
<dbReference type="RefSeq" id="WP_021232819.1">
    <property type="nucleotide sequence ID" value="NZ_ATHL01000038.1"/>
</dbReference>
<comment type="caution">
    <text evidence="2">The sequence shown here is derived from an EMBL/GenBank/DDBJ whole genome shotgun (WGS) entry which is preliminary data.</text>
</comment>
<reference evidence="2 3" key="1">
    <citation type="journal article" date="2013" name="Genome Announc.">
        <title>Genome Sequence of Novosphingobium lindaniclasticum LE124T, Isolated from a Hexachlorocyclohexane Dumpsite.</title>
        <authorList>
            <person name="Saxena A."/>
            <person name="Nayyar N."/>
            <person name="Sangwan N."/>
            <person name="Kumari R."/>
            <person name="Khurana J.P."/>
            <person name="Lal R."/>
        </authorList>
    </citation>
    <scope>NUCLEOTIDE SEQUENCE [LARGE SCALE GENOMIC DNA]</scope>
    <source>
        <strain evidence="2 3">LE124</strain>
    </source>
</reference>
<dbReference type="NCBIfam" id="TIGR02622">
    <property type="entry name" value="CDP_4_6_dhtase"/>
    <property type="match status" value="1"/>
</dbReference>
<dbReference type="Proteomes" id="UP000015527">
    <property type="component" value="Unassembled WGS sequence"/>
</dbReference>
<name>T0J326_9SPHN</name>
<dbReference type="eggNOG" id="COG0451">
    <property type="taxonomic scope" value="Bacteria"/>
</dbReference>
<dbReference type="InterPro" id="IPR013445">
    <property type="entry name" value="CDP_4_6_deHydtase"/>
</dbReference>
<dbReference type="Gene3D" id="3.40.50.720">
    <property type="entry name" value="NAD(P)-binding Rossmann-like Domain"/>
    <property type="match status" value="1"/>
</dbReference>
<accession>T0J326</accession>
<keyword evidence="3" id="KW-1185">Reference proteome</keyword>
<proteinExistence type="predicted"/>
<dbReference type="InterPro" id="IPR016040">
    <property type="entry name" value="NAD(P)-bd_dom"/>
</dbReference>
<dbReference type="Pfam" id="PF16363">
    <property type="entry name" value="GDP_Man_Dehyd"/>
    <property type="match status" value="1"/>
</dbReference>
<dbReference type="EMBL" id="ATHL01000038">
    <property type="protein sequence ID" value="EQB18530.1"/>
    <property type="molecule type" value="Genomic_DNA"/>
</dbReference>
<protein>
    <recommendedName>
        <fullName evidence="1">NAD(P)-binding domain-containing protein</fullName>
    </recommendedName>
</protein>
<dbReference type="PANTHER" id="PTHR43000">
    <property type="entry name" value="DTDP-D-GLUCOSE 4,6-DEHYDRATASE-RELATED"/>
    <property type="match status" value="1"/>
</dbReference>
<dbReference type="Gene3D" id="3.90.25.10">
    <property type="entry name" value="UDP-galactose 4-epimerase, domain 1"/>
    <property type="match status" value="1"/>
</dbReference>
<gene>
    <name evidence="2" type="ORF">L284_04280</name>
</gene>
<sequence length="371" mass="40261">MDQALVSAYRGKRILVTGHTGFKGGWLCLWLSQLGAEVTGVALHRPPQGPDMFHSVDLGGLVDHRIADIRDAAAYAQACQDVEPDLVFHLAAQALVRPSYDDPVETFATNVTGTAVVLDAVRRMPSARGVVVVTSDKCYENREWEWPYRETDELGGADPYSASKGCTELVAAAFRRSYFSDPAGCQIATVRAGNVIGGGDNSLDRLLPDVVRATVAGTAVTIRNPASVRPWQHVLEPLAGYLMLGARLLGEQAPRFAEAWNFGPSADGFIDVEEIARHFQRAWGPGVAQIAFGRRPDDPHEAGMLTLDSSKAHARLGWRPRLSTEQAVTMSAEWYRAFAAGNEDMRAFSEAQIARYSGGFTETLQGEALCA</sequence>
<evidence type="ECO:0000313" key="2">
    <source>
        <dbReference type="EMBL" id="EQB18530.1"/>
    </source>
</evidence>
<dbReference type="AlphaFoldDB" id="T0J326"/>
<organism evidence="2 3">
    <name type="scientific">Novosphingobium lindaniclasticum LE124</name>
    <dbReference type="NCBI Taxonomy" id="1096930"/>
    <lineage>
        <taxon>Bacteria</taxon>
        <taxon>Pseudomonadati</taxon>
        <taxon>Pseudomonadota</taxon>
        <taxon>Alphaproteobacteria</taxon>
        <taxon>Sphingomonadales</taxon>
        <taxon>Sphingomonadaceae</taxon>
        <taxon>Novosphingobium</taxon>
    </lineage>
</organism>